<dbReference type="GO" id="GO:0005109">
    <property type="term" value="F:frizzled binding"/>
    <property type="evidence" value="ECO:0007669"/>
    <property type="project" value="TreeGrafter"/>
</dbReference>
<dbReference type="GO" id="GO:0005125">
    <property type="term" value="F:cytokine activity"/>
    <property type="evidence" value="ECO:0007669"/>
    <property type="project" value="TreeGrafter"/>
</dbReference>
<dbReference type="Gene3D" id="3.30.2460.20">
    <property type="match status" value="1"/>
</dbReference>
<proteinExistence type="inferred from homology"/>
<organism evidence="12 13">
    <name type="scientific">Polyplax serrata</name>
    <name type="common">Common mouse louse</name>
    <dbReference type="NCBI Taxonomy" id="468196"/>
    <lineage>
        <taxon>Eukaryota</taxon>
        <taxon>Metazoa</taxon>
        <taxon>Ecdysozoa</taxon>
        <taxon>Arthropoda</taxon>
        <taxon>Hexapoda</taxon>
        <taxon>Insecta</taxon>
        <taxon>Pterygota</taxon>
        <taxon>Neoptera</taxon>
        <taxon>Paraneoptera</taxon>
        <taxon>Psocodea</taxon>
        <taxon>Troctomorpha</taxon>
        <taxon>Phthiraptera</taxon>
        <taxon>Anoplura</taxon>
        <taxon>Polyplacidae</taxon>
        <taxon>Polyplax</taxon>
    </lineage>
</organism>
<evidence type="ECO:0000256" key="11">
    <source>
        <dbReference type="SAM" id="MobiDB-lite"/>
    </source>
</evidence>
<dbReference type="PANTHER" id="PTHR12027">
    <property type="entry name" value="WNT RELATED"/>
    <property type="match status" value="1"/>
</dbReference>
<evidence type="ECO:0000256" key="1">
    <source>
        <dbReference type="ARBA" id="ARBA00004498"/>
    </source>
</evidence>
<dbReference type="GO" id="GO:0030182">
    <property type="term" value="P:neuron differentiation"/>
    <property type="evidence" value="ECO:0007669"/>
    <property type="project" value="TreeGrafter"/>
</dbReference>
<accession>A0AAN8PQL2</accession>
<name>A0AAN8PQL2_POLSC</name>
<evidence type="ECO:0000256" key="2">
    <source>
        <dbReference type="ARBA" id="ARBA00005683"/>
    </source>
</evidence>
<evidence type="ECO:0000256" key="4">
    <source>
        <dbReference type="ARBA" id="ARBA00022525"/>
    </source>
</evidence>
<dbReference type="GO" id="GO:0005615">
    <property type="term" value="C:extracellular space"/>
    <property type="evidence" value="ECO:0007669"/>
    <property type="project" value="TreeGrafter"/>
</dbReference>
<evidence type="ECO:0000256" key="8">
    <source>
        <dbReference type="ARBA" id="ARBA00023180"/>
    </source>
</evidence>
<reference evidence="12 13" key="1">
    <citation type="submission" date="2023-10" db="EMBL/GenBank/DDBJ databases">
        <title>Genomes of two closely related lineages of the louse Polyplax serrata with different host specificities.</title>
        <authorList>
            <person name="Martinu J."/>
            <person name="Tarabai H."/>
            <person name="Stefka J."/>
            <person name="Hypsa V."/>
        </authorList>
    </citation>
    <scope>NUCLEOTIDE SEQUENCE [LARGE SCALE GENOMIC DNA]</scope>
    <source>
        <strain evidence="12">HR10_N</strain>
    </source>
</reference>
<evidence type="ECO:0000256" key="5">
    <source>
        <dbReference type="ARBA" id="ARBA00022530"/>
    </source>
</evidence>
<dbReference type="GO" id="GO:0007517">
    <property type="term" value="P:muscle organ development"/>
    <property type="evidence" value="ECO:0007669"/>
    <property type="project" value="UniProtKB-ARBA"/>
</dbReference>
<dbReference type="PROSITE" id="PS00246">
    <property type="entry name" value="WNT1"/>
    <property type="match status" value="1"/>
</dbReference>
<keyword evidence="6 10" id="KW-0879">Wnt signaling pathway</keyword>
<dbReference type="InterPro" id="IPR043158">
    <property type="entry name" value="Wnt_C"/>
</dbReference>
<protein>
    <recommendedName>
        <fullName evidence="10">Protein Wnt</fullName>
    </recommendedName>
</protein>
<evidence type="ECO:0000256" key="9">
    <source>
        <dbReference type="ARBA" id="ARBA00023288"/>
    </source>
</evidence>
<keyword evidence="5" id="KW-0272">Extracellular matrix</keyword>
<dbReference type="PANTHER" id="PTHR12027:SF112">
    <property type="entry name" value="PROTEIN WNT-2"/>
    <property type="match status" value="1"/>
</dbReference>
<evidence type="ECO:0000256" key="10">
    <source>
        <dbReference type="RuleBase" id="RU003500"/>
    </source>
</evidence>
<dbReference type="GO" id="GO:0060560">
    <property type="term" value="P:developmental growth involved in morphogenesis"/>
    <property type="evidence" value="ECO:0007669"/>
    <property type="project" value="UniProtKB-ARBA"/>
</dbReference>
<keyword evidence="4" id="KW-0964">Secreted</keyword>
<dbReference type="InterPro" id="IPR018161">
    <property type="entry name" value="Wnt_CS"/>
</dbReference>
<dbReference type="GO" id="GO:0000902">
    <property type="term" value="P:cell morphogenesis"/>
    <property type="evidence" value="ECO:0007669"/>
    <property type="project" value="UniProtKB-ARBA"/>
</dbReference>
<comment type="subcellular location">
    <subcellularLocation>
        <location evidence="1 10">Secreted</location>
        <location evidence="1 10">Extracellular space</location>
        <location evidence="1 10">Extracellular matrix</location>
    </subcellularLocation>
</comment>
<evidence type="ECO:0000256" key="6">
    <source>
        <dbReference type="ARBA" id="ARBA00022687"/>
    </source>
</evidence>
<gene>
    <name evidence="12" type="ORF">RUM43_014497</name>
</gene>
<feature type="compositionally biased region" description="Basic and acidic residues" evidence="11">
    <location>
        <begin position="1"/>
        <end position="16"/>
    </location>
</feature>
<keyword evidence="9" id="KW-0449">Lipoprotein</keyword>
<feature type="compositionally biased region" description="Basic and acidic residues" evidence="11">
    <location>
        <begin position="23"/>
        <end position="37"/>
    </location>
</feature>
<sequence>MSDREPTNKDKDKDTDTATELDCVPKIDGESDKERKAQKERKLRSGVVALGAHVICSRIPGLTLKQREMCRTSPDAMIAVGEGVRMGTAECQQQFKYQRWNCSALGSSQVFGHVIIVGSREAAFTYAIFSAGVTYSVTAACSRGNISSCGCESTRYSTSEIAHRGWKWGGCSSDVGFGMQFARKFLDAREIEGDARSLMNLHNNKAGRKAVKVSLLIDCKCHGVSGSCTMKTCWKILPPFRQIGDNLMKKYSKARIVVAIQSGMDIESTETRTKFLKLVLIRAKAQGQANNIPKRSDLVYLQNSPNYCERDLIAGSLGTVGRFCNRTSKETNGCDLLCCGRGYNTHQYIKSWQCRCKFHWCCYVNCDTCTQKTEEYTCK</sequence>
<keyword evidence="3 10" id="KW-0217">Developmental protein</keyword>
<dbReference type="GO" id="GO:0060070">
    <property type="term" value="P:canonical Wnt signaling pathway"/>
    <property type="evidence" value="ECO:0007669"/>
    <property type="project" value="TreeGrafter"/>
</dbReference>
<dbReference type="GO" id="GO:0046330">
    <property type="term" value="P:positive regulation of JNK cascade"/>
    <property type="evidence" value="ECO:0007669"/>
    <property type="project" value="TreeGrafter"/>
</dbReference>
<comment type="caution">
    <text evidence="12">The sequence shown here is derived from an EMBL/GenBank/DDBJ whole genome shotgun (WGS) entry which is preliminary data.</text>
</comment>
<keyword evidence="8" id="KW-0325">Glycoprotein</keyword>
<dbReference type="InterPro" id="IPR005817">
    <property type="entry name" value="Wnt"/>
</dbReference>
<dbReference type="Proteomes" id="UP001372834">
    <property type="component" value="Unassembled WGS sequence"/>
</dbReference>
<dbReference type="AlphaFoldDB" id="A0AAN8PQL2"/>
<dbReference type="EMBL" id="JAWJWE010000010">
    <property type="protein sequence ID" value="KAK6630512.1"/>
    <property type="molecule type" value="Genomic_DNA"/>
</dbReference>
<comment type="similarity">
    <text evidence="2 10">Belongs to the Wnt family.</text>
</comment>
<evidence type="ECO:0000313" key="12">
    <source>
        <dbReference type="EMBL" id="KAK6630512.1"/>
    </source>
</evidence>
<evidence type="ECO:0000256" key="7">
    <source>
        <dbReference type="ARBA" id="ARBA00023157"/>
    </source>
</evidence>
<dbReference type="CDD" id="cd19339">
    <property type="entry name" value="Wnt_Wnt7"/>
    <property type="match status" value="1"/>
</dbReference>
<dbReference type="GO" id="GO:0045165">
    <property type="term" value="P:cell fate commitment"/>
    <property type="evidence" value="ECO:0007669"/>
    <property type="project" value="TreeGrafter"/>
</dbReference>
<dbReference type="FunFam" id="3.30.2460.20:FF:000001">
    <property type="entry name" value="Wnt homolog"/>
    <property type="match status" value="1"/>
</dbReference>
<evidence type="ECO:0000256" key="3">
    <source>
        <dbReference type="ARBA" id="ARBA00022473"/>
    </source>
</evidence>
<comment type="function">
    <text evidence="10">Ligand for members of the frizzled family of seven transmembrane receptors.</text>
</comment>
<dbReference type="SMART" id="SM00097">
    <property type="entry name" value="WNT1"/>
    <property type="match status" value="1"/>
</dbReference>
<keyword evidence="7" id="KW-1015">Disulfide bond</keyword>
<evidence type="ECO:0000313" key="13">
    <source>
        <dbReference type="Proteomes" id="UP001372834"/>
    </source>
</evidence>
<dbReference type="PRINTS" id="PR01349">
    <property type="entry name" value="WNTPROTEIN"/>
</dbReference>
<feature type="region of interest" description="Disordered" evidence="11">
    <location>
        <begin position="1"/>
        <end position="39"/>
    </location>
</feature>
<dbReference type="Pfam" id="PF00110">
    <property type="entry name" value="wnt"/>
    <property type="match status" value="1"/>
</dbReference>